<dbReference type="InterPro" id="IPR036412">
    <property type="entry name" value="HAD-like_sf"/>
</dbReference>
<reference evidence="1 2" key="1">
    <citation type="submission" date="2021-01" db="EMBL/GenBank/DDBJ databases">
        <title>Whole genome shotgun sequence of Catellatospora coxensis NBRC 107359.</title>
        <authorList>
            <person name="Komaki H."/>
            <person name="Tamura T."/>
        </authorList>
    </citation>
    <scope>NUCLEOTIDE SEQUENCE [LARGE SCALE GENOMIC DNA]</scope>
    <source>
        <strain evidence="1 2">NBRC 107359</strain>
    </source>
</reference>
<dbReference type="SFLD" id="SFLDS00003">
    <property type="entry name" value="Haloacid_Dehalogenase"/>
    <property type="match status" value="1"/>
</dbReference>
<dbReference type="NCBIfam" id="TIGR01549">
    <property type="entry name" value="HAD-SF-IA-v1"/>
    <property type="match status" value="1"/>
</dbReference>
<accession>A0A8J3KQ80</accession>
<dbReference type="PANTHER" id="PTHR46649">
    <property type="match status" value="1"/>
</dbReference>
<dbReference type="Pfam" id="PF00702">
    <property type="entry name" value="Hydrolase"/>
    <property type="match status" value="1"/>
</dbReference>
<dbReference type="Proteomes" id="UP000630887">
    <property type="component" value="Unassembled WGS sequence"/>
</dbReference>
<dbReference type="SUPFAM" id="SSF56784">
    <property type="entry name" value="HAD-like"/>
    <property type="match status" value="1"/>
</dbReference>
<dbReference type="SFLD" id="SFLDG01129">
    <property type="entry name" value="C1.5:_HAD__Beta-PGM__Phosphata"/>
    <property type="match status" value="1"/>
</dbReference>
<gene>
    <name evidence="1" type="ORF">Cco03nite_18950</name>
</gene>
<dbReference type="Gene3D" id="3.40.50.1000">
    <property type="entry name" value="HAD superfamily/HAD-like"/>
    <property type="match status" value="1"/>
</dbReference>
<name>A0A8J3KQ80_9ACTN</name>
<evidence type="ECO:0008006" key="3">
    <source>
        <dbReference type="Google" id="ProtNLM"/>
    </source>
</evidence>
<dbReference type="InterPro" id="IPR006439">
    <property type="entry name" value="HAD-SF_hydro_IA"/>
</dbReference>
<dbReference type="NCBIfam" id="TIGR01509">
    <property type="entry name" value="HAD-SF-IA-v3"/>
    <property type="match status" value="1"/>
</dbReference>
<evidence type="ECO:0000313" key="2">
    <source>
        <dbReference type="Proteomes" id="UP000630887"/>
    </source>
</evidence>
<proteinExistence type="predicted"/>
<evidence type="ECO:0000313" key="1">
    <source>
        <dbReference type="EMBL" id="GIG05195.1"/>
    </source>
</evidence>
<sequence>MDSEPSLSGVPPRAILFDFYGTLTSACTRGPAHELAPRLLGCPPAEYFAVLNTSFYPRCRGAYGDALETMRWVAAELGVRVTPARLRAAQAARLMAVRADTHLRPEAVPTLWRLRRAGVRLAVVSDCAWELPEIMRSLPVDRLLDAKVYSVQVGCSKPDPRIYLAACARLGVAPEDCVFVGDGGSRELTGAQALGIRAIRLAAPDLADHLQFASDDGFAGESAVTLADAAALAMTPQPVGV</sequence>
<dbReference type="EMBL" id="BONI01000012">
    <property type="protein sequence ID" value="GIG05195.1"/>
    <property type="molecule type" value="Genomic_DNA"/>
</dbReference>
<organism evidence="1 2">
    <name type="scientific">Catellatospora coxensis</name>
    <dbReference type="NCBI Taxonomy" id="310354"/>
    <lineage>
        <taxon>Bacteria</taxon>
        <taxon>Bacillati</taxon>
        <taxon>Actinomycetota</taxon>
        <taxon>Actinomycetes</taxon>
        <taxon>Micromonosporales</taxon>
        <taxon>Micromonosporaceae</taxon>
        <taxon>Catellatospora</taxon>
    </lineage>
</organism>
<comment type="caution">
    <text evidence="1">The sequence shown here is derived from an EMBL/GenBank/DDBJ whole genome shotgun (WGS) entry which is preliminary data.</text>
</comment>
<dbReference type="RefSeq" id="WP_203691212.1">
    <property type="nucleotide sequence ID" value="NZ_BAAALC010000031.1"/>
</dbReference>
<protein>
    <recommendedName>
        <fullName evidence="3">Hydrolase of the HAD superfamily</fullName>
    </recommendedName>
</protein>
<dbReference type="PANTHER" id="PTHR46649:SF4">
    <property type="entry name" value="HALOACID DEHALOGENASE-LIKE HYDROLASE (HAD) SUPERFAMILY PROTEIN"/>
    <property type="match status" value="1"/>
</dbReference>
<dbReference type="AlphaFoldDB" id="A0A8J3KQ80"/>
<keyword evidence="2" id="KW-1185">Reference proteome</keyword>
<dbReference type="InterPro" id="IPR023214">
    <property type="entry name" value="HAD_sf"/>
</dbReference>
<dbReference type="PRINTS" id="PR00413">
    <property type="entry name" value="HADHALOGNASE"/>
</dbReference>